<sequence length="315" mass="34901">MEGNAPFFVSKNEIRSTREMLSNGLRPDGRDPNEPRRLTVDFSDGAAIVKLGSTIVSCRVIKNQVLADENHPNQGFFSIGLSSTHKIDSYFRAETLNAVRDMFKMNNALDLESLVIQIGKLVWELKCEIVILENDGGLFEAMTLAVGCGLLATKLPSTRGDRSLTLHHLPIPITFALIDQRTRFVDPTVLEALACDGFLTICANAQGEICSIRKNGGVTLPSTVMDNCIDIAVDLSKKWHLDIMNCMGDKAPPLLKAIVSYDNKPPEPPKPSETVEQEVIKEMRKENPEVKQESEHEQEENDDDDVSGMIGVFNF</sequence>
<dbReference type="GO" id="GO:0000467">
    <property type="term" value="P:exonucleolytic trimming to generate mature 3'-end of 5.8S rRNA from tricistronic rRNA transcript (SSU-rRNA, 5.8S rRNA, LSU-rRNA)"/>
    <property type="evidence" value="ECO:0000318"/>
    <property type="project" value="GO_Central"/>
</dbReference>
<dbReference type="PANTHER" id="PTHR11097:SF14">
    <property type="entry name" value="EXOSOME COMPLEX COMPONENT RRP45"/>
    <property type="match status" value="1"/>
</dbReference>
<protein>
    <submittedName>
        <fullName evidence="8">Nucleolar autoantigen-like protein, putative</fullName>
    </submittedName>
</protein>
<dbReference type="GO" id="GO:0034473">
    <property type="term" value="P:U1 snRNA 3'-end processing"/>
    <property type="evidence" value="ECO:0000318"/>
    <property type="project" value="GO_Central"/>
</dbReference>
<evidence type="ECO:0000256" key="1">
    <source>
        <dbReference type="ARBA" id="ARBA00004123"/>
    </source>
</evidence>
<dbReference type="PANTHER" id="PTHR11097">
    <property type="entry name" value="EXOSOME COMPLEX EXONUCLEASE RIBOSOMAL RNA PROCESSING PROTEIN"/>
    <property type="match status" value="1"/>
</dbReference>
<accession>A2DPV1</accession>
<evidence type="ECO:0000313" key="8">
    <source>
        <dbReference type="EMBL" id="EAY17547.1"/>
    </source>
</evidence>
<dbReference type="GO" id="GO:0000177">
    <property type="term" value="C:cytoplasmic exosome (RNase complex)"/>
    <property type="evidence" value="ECO:0000318"/>
    <property type="project" value="GO_Central"/>
</dbReference>
<dbReference type="VEuPathDB" id="TrichDB:TVAG_453750"/>
<feature type="region of interest" description="Disordered" evidence="5">
    <location>
        <begin position="281"/>
        <end position="315"/>
    </location>
</feature>
<dbReference type="eggNOG" id="KOG1613">
    <property type="taxonomic scope" value="Eukaryota"/>
</dbReference>
<dbReference type="GO" id="GO:0034475">
    <property type="term" value="P:U4 snRNA 3'-end processing"/>
    <property type="evidence" value="ECO:0000318"/>
    <property type="project" value="GO_Central"/>
</dbReference>
<gene>
    <name evidence="8" type="ORF">TVAG_453750</name>
</gene>
<dbReference type="AlphaFoldDB" id="A2DPV1"/>
<dbReference type="GO" id="GO:0000176">
    <property type="term" value="C:nuclear exosome (RNase complex)"/>
    <property type="evidence" value="ECO:0000318"/>
    <property type="project" value="GO_Central"/>
</dbReference>
<dbReference type="GO" id="GO:0035925">
    <property type="term" value="F:mRNA 3'-UTR AU-rich region binding"/>
    <property type="evidence" value="ECO:0000318"/>
    <property type="project" value="GO_Central"/>
</dbReference>
<keyword evidence="4" id="KW-0963">Cytoplasm</keyword>
<comment type="subcellular location">
    <subcellularLocation>
        <location evidence="2">Cytoplasm</location>
    </subcellularLocation>
    <subcellularLocation>
        <location evidence="1">Nucleus</location>
    </subcellularLocation>
</comment>
<feature type="domain" description="Exoribonuclease phosphorolytic" evidence="6">
    <location>
        <begin position="42"/>
        <end position="156"/>
    </location>
</feature>
<dbReference type="InterPro" id="IPR050590">
    <property type="entry name" value="Exosome_comp_Rrp42_subfam"/>
</dbReference>
<dbReference type="InterPro" id="IPR036345">
    <property type="entry name" value="ExoRNase_PH_dom2_sf"/>
</dbReference>
<dbReference type="OrthoDB" id="10264038at2759"/>
<feature type="compositionally biased region" description="Acidic residues" evidence="5">
    <location>
        <begin position="296"/>
        <end position="306"/>
    </location>
</feature>
<organism evidence="8 9">
    <name type="scientific">Trichomonas vaginalis (strain ATCC PRA-98 / G3)</name>
    <dbReference type="NCBI Taxonomy" id="412133"/>
    <lineage>
        <taxon>Eukaryota</taxon>
        <taxon>Metamonada</taxon>
        <taxon>Parabasalia</taxon>
        <taxon>Trichomonadida</taxon>
        <taxon>Trichomonadidae</taxon>
        <taxon>Trichomonas</taxon>
    </lineage>
</organism>
<dbReference type="VEuPathDB" id="TrichDB:TVAGG3_0552180"/>
<feature type="compositionally biased region" description="Basic and acidic residues" evidence="5">
    <location>
        <begin position="281"/>
        <end position="295"/>
    </location>
</feature>
<dbReference type="KEGG" id="tva:4775564"/>
<name>A2DPV1_TRIV3</name>
<evidence type="ECO:0000256" key="3">
    <source>
        <dbReference type="ARBA" id="ARBA00006678"/>
    </source>
</evidence>
<dbReference type="STRING" id="5722.A2DPV1"/>
<dbReference type="GO" id="GO:0016075">
    <property type="term" value="P:rRNA catabolic process"/>
    <property type="evidence" value="ECO:0000318"/>
    <property type="project" value="GO_Central"/>
</dbReference>
<dbReference type="RefSeq" id="XP_001329682.1">
    <property type="nucleotide sequence ID" value="XM_001329647.1"/>
</dbReference>
<dbReference type="Proteomes" id="UP000001542">
    <property type="component" value="Unassembled WGS sequence"/>
</dbReference>
<dbReference type="GO" id="GO:0071035">
    <property type="term" value="P:nuclear polyadenylation-dependent rRNA catabolic process"/>
    <property type="evidence" value="ECO:0000318"/>
    <property type="project" value="GO_Central"/>
</dbReference>
<evidence type="ECO:0000313" key="9">
    <source>
        <dbReference type="Proteomes" id="UP000001542"/>
    </source>
</evidence>
<dbReference type="FunFam" id="3.30.230.70:FF:000107">
    <property type="entry name" value="Nucleolar autoantigen-like protein, putative"/>
    <property type="match status" value="1"/>
</dbReference>
<dbReference type="InterPro" id="IPR027408">
    <property type="entry name" value="PNPase/RNase_PH_dom_sf"/>
</dbReference>
<keyword evidence="9" id="KW-1185">Reference proteome</keyword>
<evidence type="ECO:0000259" key="6">
    <source>
        <dbReference type="Pfam" id="PF01138"/>
    </source>
</evidence>
<reference evidence="8" key="2">
    <citation type="journal article" date="2007" name="Science">
        <title>Draft genome sequence of the sexually transmitted pathogen Trichomonas vaginalis.</title>
        <authorList>
            <person name="Carlton J.M."/>
            <person name="Hirt R.P."/>
            <person name="Silva J.C."/>
            <person name="Delcher A.L."/>
            <person name="Schatz M."/>
            <person name="Zhao Q."/>
            <person name="Wortman J.R."/>
            <person name="Bidwell S.L."/>
            <person name="Alsmark U.C.M."/>
            <person name="Besteiro S."/>
            <person name="Sicheritz-Ponten T."/>
            <person name="Noel C.J."/>
            <person name="Dacks J.B."/>
            <person name="Foster P.G."/>
            <person name="Simillion C."/>
            <person name="Van de Peer Y."/>
            <person name="Miranda-Saavedra D."/>
            <person name="Barton G.J."/>
            <person name="Westrop G.D."/>
            <person name="Mueller S."/>
            <person name="Dessi D."/>
            <person name="Fiori P.L."/>
            <person name="Ren Q."/>
            <person name="Paulsen I."/>
            <person name="Zhang H."/>
            <person name="Bastida-Corcuera F.D."/>
            <person name="Simoes-Barbosa A."/>
            <person name="Brown M.T."/>
            <person name="Hayes R.D."/>
            <person name="Mukherjee M."/>
            <person name="Okumura C.Y."/>
            <person name="Schneider R."/>
            <person name="Smith A.J."/>
            <person name="Vanacova S."/>
            <person name="Villalvazo M."/>
            <person name="Haas B.J."/>
            <person name="Pertea M."/>
            <person name="Feldblyum T.V."/>
            <person name="Utterback T.R."/>
            <person name="Shu C.L."/>
            <person name="Osoegawa K."/>
            <person name="de Jong P.J."/>
            <person name="Hrdy I."/>
            <person name="Horvathova L."/>
            <person name="Zubacova Z."/>
            <person name="Dolezal P."/>
            <person name="Malik S.B."/>
            <person name="Logsdon J.M. Jr."/>
            <person name="Henze K."/>
            <person name="Gupta A."/>
            <person name="Wang C.C."/>
            <person name="Dunne R.L."/>
            <person name="Upcroft J.A."/>
            <person name="Upcroft P."/>
            <person name="White O."/>
            <person name="Salzberg S.L."/>
            <person name="Tang P."/>
            <person name="Chiu C.-H."/>
            <person name="Lee Y.-S."/>
            <person name="Embley T.M."/>
            <person name="Coombs G.H."/>
            <person name="Mottram J.C."/>
            <person name="Tachezy J."/>
            <person name="Fraser-Liggett C.M."/>
            <person name="Johnson P.J."/>
        </authorList>
    </citation>
    <scope>NUCLEOTIDE SEQUENCE [LARGE SCALE GENOMIC DNA]</scope>
    <source>
        <strain evidence="8">G3</strain>
    </source>
</reference>
<proteinExistence type="inferred from homology"/>
<dbReference type="Gene3D" id="3.30.230.70">
    <property type="entry name" value="GHMP Kinase, N-terminal domain"/>
    <property type="match status" value="1"/>
</dbReference>
<dbReference type="EMBL" id="DS113229">
    <property type="protein sequence ID" value="EAY17547.1"/>
    <property type="molecule type" value="Genomic_DNA"/>
</dbReference>
<evidence type="ECO:0000256" key="4">
    <source>
        <dbReference type="ARBA" id="ARBA00022490"/>
    </source>
</evidence>
<dbReference type="InParanoid" id="A2DPV1"/>
<dbReference type="SUPFAM" id="SSF55666">
    <property type="entry name" value="Ribonuclease PH domain 2-like"/>
    <property type="match status" value="1"/>
</dbReference>
<dbReference type="Pfam" id="PF01138">
    <property type="entry name" value="RNase_PH"/>
    <property type="match status" value="1"/>
</dbReference>
<feature type="domain" description="Exoribonuclease phosphorolytic" evidence="7">
    <location>
        <begin position="168"/>
        <end position="233"/>
    </location>
</feature>
<evidence type="ECO:0000256" key="5">
    <source>
        <dbReference type="SAM" id="MobiDB-lite"/>
    </source>
</evidence>
<dbReference type="InterPro" id="IPR015847">
    <property type="entry name" value="ExoRNase_PH_dom2"/>
</dbReference>
<dbReference type="Pfam" id="PF03725">
    <property type="entry name" value="RNase_PH_C"/>
    <property type="match status" value="1"/>
</dbReference>
<evidence type="ECO:0000256" key="2">
    <source>
        <dbReference type="ARBA" id="ARBA00004496"/>
    </source>
</evidence>
<reference evidence="8" key="1">
    <citation type="submission" date="2006-10" db="EMBL/GenBank/DDBJ databases">
        <authorList>
            <person name="Amadeo P."/>
            <person name="Zhao Q."/>
            <person name="Wortman J."/>
            <person name="Fraser-Liggett C."/>
            <person name="Carlton J."/>
        </authorList>
    </citation>
    <scope>NUCLEOTIDE SEQUENCE</scope>
    <source>
        <strain evidence="8">G3</strain>
    </source>
</reference>
<evidence type="ECO:0000259" key="7">
    <source>
        <dbReference type="Pfam" id="PF03725"/>
    </source>
</evidence>
<dbReference type="InterPro" id="IPR020568">
    <property type="entry name" value="Ribosomal_Su5_D2-typ_SF"/>
</dbReference>
<comment type="similarity">
    <text evidence="3">Belongs to the RNase PH family.</text>
</comment>
<dbReference type="FunCoup" id="A2DPV1">
    <property type="interactions" value="617"/>
</dbReference>
<dbReference type="GO" id="GO:0071038">
    <property type="term" value="P:TRAMP-dependent tRNA surveillance pathway"/>
    <property type="evidence" value="ECO:0000318"/>
    <property type="project" value="GO_Central"/>
</dbReference>
<dbReference type="InterPro" id="IPR001247">
    <property type="entry name" value="ExoRNase_PH_dom1"/>
</dbReference>
<dbReference type="GO" id="GO:0034476">
    <property type="term" value="P:U5 snRNA 3'-end processing"/>
    <property type="evidence" value="ECO:0000318"/>
    <property type="project" value="GO_Central"/>
</dbReference>
<dbReference type="GO" id="GO:0071028">
    <property type="term" value="P:nuclear mRNA surveillance"/>
    <property type="evidence" value="ECO:0000318"/>
    <property type="project" value="GO_Central"/>
</dbReference>
<dbReference type="SUPFAM" id="SSF54211">
    <property type="entry name" value="Ribosomal protein S5 domain 2-like"/>
    <property type="match status" value="1"/>
</dbReference>
<dbReference type="SMR" id="A2DPV1"/>